<evidence type="ECO:0000313" key="4">
    <source>
        <dbReference type="Proteomes" id="UP000033649"/>
    </source>
</evidence>
<dbReference type="PATRIC" id="fig|429727.3.peg.2860"/>
<dbReference type="InterPro" id="IPR006015">
    <property type="entry name" value="Universal_stress_UspA"/>
</dbReference>
<protein>
    <recommendedName>
        <fullName evidence="2">UspA domain-containing protein</fullName>
    </recommendedName>
</protein>
<evidence type="ECO:0000256" key="1">
    <source>
        <dbReference type="ARBA" id="ARBA00008791"/>
    </source>
</evidence>
<dbReference type="InterPro" id="IPR014729">
    <property type="entry name" value="Rossmann-like_a/b/a_fold"/>
</dbReference>
<evidence type="ECO:0000259" key="2">
    <source>
        <dbReference type="Pfam" id="PF00582"/>
    </source>
</evidence>
<dbReference type="PANTHER" id="PTHR46268:SF15">
    <property type="entry name" value="UNIVERSAL STRESS PROTEIN HP_0031"/>
    <property type="match status" value="1"/>
</dbReference>
<dbReference type="Pfam" id="PF00582">
    <property type="entry name" value="Usp"/>
    <property type="match status" value="1"/>
</dbReference>
<proteinExistence type="inferred from homology"/>
<dbReference type="OrthoDB" id="5564966at2"/>
<accession>A0A0F5FFT2</accession>
<feature type="domain" description="UspA" evidence="2">
    <location>
        <begin position="1"/>
        <end position="149"/>
    </location>
</feature>
<organism evidence="3 4">
    <name type="scientific">Devosia chinhatensis</name>
    <dbReference type="NCBI Taxonomy" id="429727"/>
    <lineage>
        <taxon>Bacteria</taxon>
        <taxon>Pseudomonadati</taxon>
        <taxon>Pseudomonadota</taxon>
        <taxon>Alphaproteobacteria</taxon>
        <taxon>Hyphomicrobiales</taxon>
        <taxon>Devosiaceae</taxon>
        <taxon>Devosia</taxon>
    </lineage>
</organism>
<dbReference type="InterPro" id="IPR006016">
    <property type="entry name" value="UspA"/>
</dbReference>
<evidence type="ECO:0000313" key="3">
    <source>
        <dbReference type="EMBL" id="KKB07759.1"/>
    </source>
</evidence>
<dbReference type="PRINTS" id="PR01438">
    <property type="entry name" value="UNVRSLSTRESS"/>
</dbReference>
<dbReference type="RefSeq" id="WP_046105790.1">
    <property type="nucleotide sequence ID" value="NZ_JZEY01000061.1"/>
</dbReference>
<dbReference type="Proteomes" id="UP000033649">
    <property type="component" value="Unassembled WGS sequence"/>
</dbReference>
<reference evidence="3 4" key="1">
    <citation type="submission" date="2015-03" db="EMBL/GenBank/DDBJ databases">
        <authorList>
            <person name="Hassan Y."/>
            <person name="Lepp D."/>
            <person name="Li X.-Z."/>
            <person name="Zhou T."/>
        </authorList>
    </citation>
    <scope>NUCLEOTIDE SEQUENCE [LARGE SCALE GENOMIC DNA]</scope>
    <source>
        <strain evidence="3 4">IPL18</strain>
    </source>
</reference>
<comment type="caution">
    <text evidence="3">The sequence shown here is derived from an EMBL/GenBank/DDBJ whole genome shotgun (WGS) entry which is preliminary data.</text>
</comment>
<comment type="similarity">
    <text evidence="1">Belongs to the universal stress protein A family.</text>
</comment>
<dbReference type="Gene3D" id="3.40.50.620">
    <property type="entry name" value="HUPs"/>
    <property type="match status" value="1"/>
</dbReference>
<keyword evidence="4" id="KW-1185">Reference proteome</keyword>
<dbReference type="SUPFAM" id="SSF52402">
    <property type="entry name" value="Adenine nucleotide alpha hydrolases-like"/>
    <property type="match status" value="1"/>
</dbReference>
<dbReference type="EMBL" id="JZEY01000061">
    <property type="protein sequence ID" value="KKB07759.1"/>
    <property type="molecule type" value="Genomic_DNA"/>
</dbReference>
<name>A0A0F5FFT2_9HYPH</name>
<dbReference type="PANTHER" id="PTHR46268">
    <property type="entry name" value="STRESS RESPONSE PROTEIN NHAX"/>
    <property type="match status" value="1"/>
</dbReference>
<dbReference type="CDD" id="cd00293">
    <property type="entry name" value="USP-like"/>
    <property type="match status" value="1"/>
</dbReference>
<dbReference type="STRING" id="429727.VE26_13955"/>
<sequence>MFTSLLVAIDGSDLAEKALDAAIGLAKAQKSPLLIVTATDPVGSGYGSGGFGTIDAGPILAKLDESYAQAAQTLLASAHIRAETAGIATQTLHVPHQRPAEAILSTAVDRGIDTIVMGSHGRRGLARLLLGSQAAEVLARSPIPVLIVK</sequence>
<dbReference type="AlphaFoldDB" id="A0A0F5FFT2"/>
<gene>
    <name evidence="3" type="ORF">VE26_13955</name>
</gene>